<protein>
    <submittedName>
        <fullName evidence="1">Uncharacterized protein</fullName>
    </submittedName>
</protein>
<accession>A0AAX2EJT6</accession>
<organism evidence="1 2">
    <name type="scientific">Terribacillus saccharophilus</name>
    <dbReference type="NCBI Taxonomy" id="361277"/>
    <lineage>
        <taxon>Bacteria</taxon>
        <taxon>Bacillati</taxon>
        <taxon>Bacillota</taxon>
        <taxon>Bacilli</taxon>
        <taxon>Bacillales</taxon>
        <taxon>Bacillaceae</taxon>
        <taxon>Terribacillus</taxon>
    </lineage>
</organism>
<dbReference type="EMBL" id="FOCD01000006">
    <property type="protein sequence ID" value="SEO08505.1"/>
    <property type="molecule type" value="Genomic_DNA"/>
</dbReference>
<proteinExistence type="predicted"/>
<dbReference type="RefSeq" id="WP_093881549.1">
    <property type="nucleotide sequence ID" value="NZ_FOCD01000006.1"/>
</dbReference>
<reference evidence="1 2" key="1">
    <citation type="submission" date="2016-10" db="EMBL/GenBank/DDBJ databases">
        <authorList>
            <person name="Varghese N."/>
            <person name="Submissions S."/>
        </authorList>
    </citation>
    <scope>NUCLEOTIDE SEQUENCE [LARGE SCALE GENOMIC DNA]</scope>
    <source>
        <strain evidence="1 2">DSM 21619</strain>
    </source>
</reference>
<evidence type="ECO:0000313" key="1">
    <source>
        <dbReference type="EMBL" id="SEO08505.1"/>
    </source>
</evidence>
<name>A0AAX2EJT6_9BACI</name>
<evidence type="ECO:0000313" key="2">
    <source>
        <dbReference type="Proteomes" id="UP000199735"/>
    </source>
</evidence>
<sequence>MIRPEMYSEYLIVRQKVVHDFIAYGEGYDLERALEWDHRFLKFTEEERRMFEEMYMDHASLIFGDYPLNN</sequence>
<comment type="caution">
    <text evidence="1">The sequence shown here is derived from an EMBL/GenBank/DDBJ whole genome shotgun (WGS) entry which is preliminary data.</text>
</comment>
<gene>
    <name evidence="1" type="ORF">SAMN04489762_3449</name>
</gene>
<dbReference type="AlphaFoldDB" id="A0AAX2EJT6"/>
<dbReference type="Proteomes" id="UP000199735">
    <property type="component" value="Unassembled WGS sequence"/>
</dbReference>